<keyword evidence="2" id="KW-1185">Reference proteome</keyword>
<dbReference type="Proteomes" id="UP000182190">
    <property type="component" value="Unassembled WGS sequence"/>
</dbReference>
<accession>A0A7Z9BVB9</accession>
<proteinExistence type="predicted"/>
<evidence type="ECO:0000313" key="2">
    <source>
        <dbReference type="Proteomes" id="UP000182190"/>
    </source>
</evidence>
<comment type="caution">
    <text evidence="1">The sequence shown here is derived from an EMBL/GenBank/DDBJ whole genome shotgun (WGS) entry which is preliminary data.</text>
</comment>
<dbReference type="GO" id="GO:0004519">
    <property type="term" value="F:endonuclease activity"/>
    <property type="evidence" value="ECO:0007669"/>
    <property type="project" value="InterPro"/>
</dbReference>
<dbReference type="AlphaFoldDB" id="A0A7Z9BVB9"/>
<evidence type="ECO:0000313" key="1">
    <source>
        <dbReference type="EMBL" id="VXD19169.1"/>
    </source>
</evidence>
<name>A0A7Z9BVB9_9CYAN</name>
<dbReference type="RefSeq" id="WP_083618098.1">
    <property type="nucleotide sequence ID" value="NZ_LR735004.1"/>
</dbReference>
<dbReference type="Pfam" id="PF09907">
    <property type="entry name" value="HigB_toxin"/>
    <property type="match status" value="1"/>
</dbReference>
<gene>
    <name evidence="1" type="ORF">PL9631_440012</name>
</gene>
<sequence>MRLISLRNLRTDTAKYPDVKKQIDEWSALVRQAKWKNLEDVRRIYRNAEAVSNFTVFNMKGNNYQLIVGINYEEQIVYYKYFLTQISPQVIETEEEYDRILAIVERLIFTQIRIPEERALLKLLVQLIESYESEHYPNSQIRDYPNSQIRYYPTAIIDPAIRKLHPELQEAAYLITEKPVDKVVVLVPGDSVVLVEYQLSIRLIETGGEDSKGQQYADLELMFSDGKSYNGTRYNPGDTGFVPNPNNYPTLAQQNLLHCAQRVYRTHRLCTGEIKSLQIIELAGGYRNYLGRSRFYEQCLLDGSFDTYYEEHCDFGIVRLMEGIVYNLPECSFLLGIQDSRVRIEIVSLGNNQYQPIYYELI</sequence>
<dbReference type="GO" id="GO:0110001">
    <property type="term" value="C:toxin-antitoxin complex"/>
    <property type="evidence" value="ECO:0007669"/>
    <property type="project" value="InterPro"/>
</dbReference>
<dbReference type="OrthoDB" id="9799912at2"/>
<dbReference type="EMBL" id="CZCS02000184">
    <property type="protein sequence ID" value="VXD19169.1"/>
    <property type="molecule type" value="Genomic_DNA"/>
</dbReference>
<organism evidence="1 2">
    <name type="scientific">Planktothrix paucivesiculata PCC 9631</name>
    <dbReference type="NCBI Taxonomy" id="671071"/>
    <lineage>
        <taxon>Bacteria</taxon>
        <taxon>Bacillati</taxon>
        <taxon>Cyanobacteriota</taxon>
        <taxon>Cyanophyceae</taxon>
        <taxon>Oscillatoriophycideae</taxon>
        <taxon>Oscillatoriales</taxon>
        <taxon>Microcoleaceae</taxon>
        <taxon>Planktothrix</taxon>
    </lineage>
</organism>
<dbReference type="InterPro" id="IPR018669">
    <property type="entry name" value="Toxin_HigB"/>
</dbReference>
<reference evidence="1" key="1">
    <citation type="submission" date="2019-10" db="EMBL/GenBank/DDBJ databases">
        <authorList>
            <consortium name="Genoscope - CEA"/>
            <person name="William W."/>
        </authorList>
    </citation>
    <scope>NUCLEOTIDE SEQUENCE [LARGE SCALE GENOMIC DNA]</scope>
    <source>
        <strain evidence="1">BBR_PRJEB10994</strain>
    </source>
</reference>
<protein>
    <submittedName>
        <fullName evidence="1">Uncharacterized protein</fullName>
    </submittedName>
</protein>
<dbReference type="GO" id="GO:0003723">
    <property type="term" value="F:RNA binding"/>
    <property type="evidence" value="ECO:0007669"/>
    <property type="project" value="InterPro"/>
</dbReference>